<feature type="domain" description="FAD/NAD(P)-binding" evidence="8">
    <location>
        <begin position="1"/>
        <end position="126"/>
    </location>
</feature>
<dbReference type="InterPro" id="IPR004099">
    <property type="entry name" value="Pyr_nucl-diS_OxRdtase_dimer"/>
</dbReference>
<dbReference type="GO" id="GO:0004148">
    <property type="term" value="F:dihydrolipoyl dehydrogenase (NADH) activity"/>
    <property type="evidence" value="ECO:0007669"/>
    <property type="project" value="UniProtKB-EC"/>
</dbReference>
<evidence type="ECO:0000256" key="2">
    <source>
        <dbReference type="ARBA" id="ARBA00007532"/>
    </source>
</evidence>
<comment type="caution">
    <text evidence="9">The sequence shown here is derived from an EMBL/GenBank/DDBJ whole genome shotgun (WGS) entry which is preliminary data.</text>
</comment>
<evidence type="ECO:0000259" key="7">
    <source>
        <dbReference type="Pfam" id="PF02852"/>
    </source>
</evidence>
<protein>
    <submittedName>
        <fullName evidence="9">Dihydrolipoyl dehydrogenase</fullName>
        <ecNumber evidence="9">1.8.1.4</ecNumber>
    </submittedName>
</protein>
<reference evidence="9" key="1">
    <citation type="journal article" date="2020" name="mSystems">
        <title>Genome- and Community-Level Interaction Insights into Carbon Utilization and Element Cycling Functions of Hydrothermarchaeota in Hydrothermal Sediment.</title>
        <authorList>
            <person name="Zhou Z."/>
            <person name="Liu Y."/>
            <person name="Xu W."/>
            <person name="Pan J."/>
            <person name="Luo Z.H."/>
            <person name="Li M."/>
        </authorList>
    </citation>
    <scope>NUCLEOTIDE SEQUENCE [LARGE SCALE GENOMIC DNA]</scope>
    <source>
        <strain evidence="9">HyVt-538</strain>
    </source>
</reference>
<dbReference type="FunFam" id="3.30.390.30:FF:000001">
    <property type="entry name" value="Dihydrolipoyl dehydrogenase"/>
    <property type="match status" value="1"/>
</dbReference>
<dbReference type="SUPFAM" id="SSF51905">
    <property type="entry name" value="FAD/NAD(P)-binding domain"/>
    <property type="match status" value="1"/>
</dbReference>
<evidence type="ECO:0000256" key="3">
    <source>
        <dbReference type="ARBA" id="ARBA00022630"/>
    </source>
</evidence>
<organism evidence="9">
    <name type="scientific">Hellea balneolensis</name>
    <dbReference type="NCBI Taxonomy" id="287478"/>
    <lineage>
        <taxon>Bacteria</taxon>
        <taxon>Pseudomonadati</taxon>
        <taxon>Pseudomonadota</taxon>
        <taxon>Alphaproteobacteria</taxon>
        <taxon>Maricaulales</taxon>
        <taxon>Robiginitomaculaceae</taxon>
        <taxon>Hellea</taxon>
    </lineage>
</organism>
<keyword evidence="3" id="KW-0285">Flavoprotein</keyword>
<accession>A0A7V5NXQ2</accession>
<dbReference type="Gene3D" id="3.50.50.60">
    <property type="entry name" value="FAD/NAD(P)-binding domain"/>
    <property type="match status" value="2"/>
</dbReference>
<dbReference type="GO" id="GO:0050660">
    <property type="term" value="F:flavin adenine dinucleotide binding"/>
    <property type="evidence" value="ECO:0007669"/>
    <property type="project" value="TreeGrafter"/>
</dbReference>
<dbReference type="PANTHER" id="PTHR22912">
    <property type="entry name" value="DISULFIDE OXIDOREDUCTASE"/>
    <property type="match status" value="1"/>
</dbReference>
<dbReference type="AlphaFoldDB" id="A0A7V5NXQ2"/>
<evidence type="ECO:0000256" key="5">
    <source>
        <dbReference type="ARBA" id="ARBA00023002"/>
    </source>
</evidence>
<dbReference type="SUPFAM" id="SSF55424">
    <property type="entry name" value="FAD/NAD-linked reductases, dimerisation (C-terminal) domain"/>
    <property type="match status" value="1"/>
</dbReference>
<keyword evidence="4" id="KW-0274">FAD</keyword>
<dbReference type="PANTHER" id="PTHR22912:SF151">
    <property type="entry name" value="DIHYDROLIPOYL DEHYDROGENASE, MITOCHONDRIAL"/>
    <property type="match status" value="1"/>
</dbReference>
<proteinExistence type="inferred from homology"/>
<dbReference type="Pfam" id="PF07992">
    <property type="entry name" value="Pyr_redox_2"/>
    <property type="match status" value="1"/>
</dbReference>
<evidence type="ECO:0000256" key="1">
    <source>
        <dbReference type="ARBA" id="ARBA00001974"/>
    </source>
</evidence>
<dbReference type="EC" id="1.8.1.4" evidence="9"/>
<dbReference type="InterPro" id="IPR050151">
    <property type="entry name" value="Class-I_Pyr_Nuc-Dis_Oxidored"/>
</dbReference>
<name>A0A7V5NXQ2_9PROT</name>
<keyword evidence="5 9" id="KW-0560">Oxidoreductase</keyword>
<dbReference type="PRINTS" id="PR00368">
    <property type="entry name" value="FADPNR"/>
</dbReference>
<dbReference type="GO" id="GO:0006103">
    <property type="term" value="P:2-oxoglutarate metabolic process"/>
    <property type="evidence" value="ECO:0007669"/>
    <property type="project" value="TreeGrafter"/>
</dbReference>
<dbReference type="InterPro" id="IPR023753">
    <property type="entry name" value="FAD/NAD-binding_dom"/>
</dbReference>
<gene>
    <name evidence="9" type="ORF">ENK01_04630</name>
</gene>
<sequence length="264" mass="28462">IVEYLPHILPGMDGEIQKQAPRLFKKQGVRFELARKVTGIESAGKSLKVATEAAKGGSERTIEADVVLIAIGRRPNTDGLGLENVGIETDRRGFIATDHLKIADGIWAIGDVTHGPMLAHKAEEEGVACAEMIAGKAGHVNYEVIPGVIYTSPEIACVGKTEEELKADGVPYRAGKFPFMANSRARANHETDGFVKILAHAETDEILGAHMIGPNVSEMIGELALAMEFRAASEDIARTCHAHPTLSEAIRQAAMDVEDWAMQM</sequence>
<comment type="cofactor">
    <cofactor evidence="1">
        <name>FAD</name>
        <dbReference type="ChEBI" id="CHEBI:57692"/>
    </cofactor>
</comment>
<feature type="domain" description="Pyridine nucleotide-disulphide oxidoreductase dimerisation" evidence="7">
    <location>
        <begin position="145"/>
        <end position="254"/>
    </location>
</feature>
<dbReference type="Proteomes" id="UP000885806">
    <property type="component" value="Unassembled WGS sequence"/>
</dbReference>
<keyword evidence="6" id="KW-0520">NAD</keyword>
<dbReference type="InterPro" id="IPR016156">
    <property type="entry name" value="FAD/NAD-linked_Rdtase_dimer_sf"/>
</dbReference>
<dbReference type="InterPro" id="IPR036188">
    <property type="entry name" value="FAD/NAD-bd_sf"/>
</dbReference>
<comment type="similarity">
    <text evidence="2">Belongs to the class-I pyridine nucleotide-disulfide oxidoreductase family.</text>
</comment>
<evidence type="ECO:0000313" key="9">
    <source>
        <dbReference type="EMBL" id="HHI89222.1"/>
    </source>
</evidence>
<evidence type="ECO:0000256" key="6">
    <source>
        <dbReference type="ARBA" id="ARBA00023027"/>
    </source>
</evidence>
<feature type="non-terminal residue" evidence="9">
    <location>
        <position position="1"/>
    </location>
</feature>
<dbReference type="Gene3D" id="3.30.390.30">
    <property type="match status" value="1"/>
</dbReference>
<dbReference type="EMBL" id="DROP01000311">
    <property type="protein sequence ID" value="HHI89222.1"/>
    <property type="molecule type" value="Genomic_DNA"/>
</dbReference>
<dbReference type="Pfam" id="PF02852">
    <property type="entry name" value="Pyr_redox_dim"/>
    <property type="match status" value="1"/>
</dbReference>
<evidence type="ECO:0000256" key="4">
    <source>
        <dbReference type="ARBA" id="ARBA00022827"/>
    </source>
</evidence>
<evidence type="ECO:0000259" key="8">
    <source>
        <dbReference type="Pfam" id="PF07992"/>
    </source>
</evidence>